<keyword evidence="2" id="KW-0804">Transcription</keyword>
<reference evidence="5" key="1">
    <citation type="journal article" date="2014" name="Int. J. Syst. Evol. Microbiol.">
        <title>Complete genome sequence of Corynebacterium casei LMG S-19264T (=DSM 44701T), isolated from a smear-ripened cheese.</title>
        <authorList>
            <consortium name="US DOE Joint Genome Institute (JGI-PGF)"/>
            <person name="Walter F."/>
            <person name="Albersmeier A."/>
            <person name="Kalinowski J."/>
            <person name="Ruckert C."/>
        </authorList>
    </citation>
    <scope>NUCLEOTIDE SEQUENCE</scope>
    <source>
        <strain evidence="5">JCM 4784</strain>
    </source>
</reference>
<dbReference type="InterPro" id="IPR012074">
    <property type="entry name" value="GAF_ANTAR"/>
</dbReference>
<dbReference type="SMART" id="SM01012">
    <property type="entry name" value="ANTAR"/>
    <property type="match status" value="1"/>
</dbReference>
<feature type="compositionally biased region" description="Basic and acidic residues" evidence="3">
    <location>
        <begin position="237"/>
        <end position="246"/>
    </location>
</feature>
<feature type="region of interest" description="Disordered" evidence="3">
    <location>
        <begin position="214"/>
        <end position="246"/>
    </location>
</feature>
<dbReference type="Pfam" id="PF03861">
    <property type="entry name" value="ANTAR"/>
    <property type="match status" value="1"/>
</dbReference>
<feature type="domain" description="ANTAR" evidence="4">
    <location>
        <begin position="168"/>
        <end position="229"/>
    </location>
</feature>
<dbReference type="InterPro" id="IPR029016">
    <property type="entry name" value="GAF-like_dom_sf"/>
</dbReference>
<name>A0A919AEZ4_9ACTN</name>
<protein>
    <submittedName>
        <fullName evidence="5">Transcriptional regulator</fullName>
    </submittedName>
</protein>
<dbReference type="EMBL" id="BNBT01000293">
    <property type="protein sequence ID" value="GHF01578.1"/>
    <property type="molecule type" value="Genomic_DNA"/>
</dbReference>
<dbReference type="SUPFAM" id="SSF55781">
    <property type="entry name" value="GAF domain-like"/>
    <property type="match status" value="1"/>
</dbReference>
<reference evidence="5" key="2">
    <citation type="submission" date="2020-09" db="EMBL/GenBank/DDBJ databases">
        <authorList>
            <person name="Sun Q."/>
            <person name="Ohkuma M."/>
        </authorList>
    </citation>
    <scope>NUCLEOTIDE SEQUENCE</scope>
    <source>
        <strain evidence="5">JCM 4784</strain>
    </source>
</reference>
<dbReference type="PROSITE" id="PS50921">
    <property type="entry name" value="ANTAR"/>
    <property type="match status" value="1"/>
</dbReference>
<dbReference type="InterPro" id="IPR036388">
    <property type="entry name" value="WH-like_DNA-bd_sf"/>
</dbReference>
<keyword evidence="1" id="KW-0805">Transcription regulation</keyword>
<dbReference type="AlphaFoldDB" id="A0A919AEZ4"/>
<dbReference type="Proteomes" id="UP000608024">
    <property type="component" value="Unassembled WGS sequence"/>
</dbReference>
<evidence type="ECO:0000256" key="1">
    <source>
        <dbReference type="ARBA" id="ARBA00023015"/>
    </source>
</evidence>
<organism evidence="5 6">
    <name type="scientific">Streptomyces longispororuber</name>
    <dbReference type="NCBI Taxonomy" id="68230"/>
    <lineage>
        <taxon>Bacteria</taxon>
        <taxon>Bacillati</taxon>
        <taxon>Actinomycetota</taxon>
        <taxon>Actinomycetes</taxon>
        <taxon>Kitasatosporales</taxon>
        <taxon>Streptomycetaceae</taxon>
        <taxon>Streptomyces</taxon>
    </lineage>
</organism>
<gene>
    <name evidence="5" type="ORF">GCM10018785_75160</name>
</gene>
<evidence type="ECO:0000313" key="5">
    <source>
        <dbReference type="EMBL" id="GHF01578.1"/>
    </source>
</evidence>
<comment type="caution">
    <text evidence="5">The sequence shown here is derived from an EMBL/GenBank/DDBJ whole genome shotgun (WGS) entry which is preliminary data.</text>
</comment>
<keyword evidence="6" id="KW-1185">Reference proteome</keyword>
<sequence length="246" mass="25924">MPVTARETLVAEAVLDLATRRDQEDVLLLLHDLTAYTVSLLGLRGAGTAVLNGAGRVDRLTASDELCGRLQEDQFALGEGPCLDSARAAGALAPVALGPGGVGAVLWPRFAPRAVDAGICGVAVVPLRTGRDTHGAVTLMAAVPEALSARAMRLAQVLADAVGAWLGRRTKDEITEQLETALNTRDVIEQAKGALAARLEINVHDAFRRLHSHARSRQQRLGDVAGRVVNGSVPPELTERPPHAGR</sequence>
<evidence type="ECO:0000256" key="2">
    <source>
        <dbReference type="ARBA" id="ARBA00023163"/>
    </source>
</evidence>
<dbReference type="Gene3D" id="3.30.450.40">
    <property type="match status" value="1"/>
</dbReference>
<dbReference type="Gene3D" id="1.10.10.10">
    <property type="entry name" value="Winged helix-like DNA-binding domain superfamily/Winged helix DNA-binding domain"/>
    <property type="match status" value="1"/>
</dbReference>
<dbReference type="InterPro" id="IPR005561">
    <property type="entry name" value="ANTAR"/>
</dbReference>
<dbReference type="RefSeq" id="WP_190140762.1">
    <property type="nucleotide sequence ID" value="NZ_BNBT01000293.1"/>
</dbReference>
<evidence type="ECO:0000313" key="6">
    <source>
        <dbReference type="Proteomes" id="UP000608024"/>
    </source>
</evidence>
<dbReference type="GO" id="GO:0003723">
    <property type="term" value="F:RNA binding"/>
    <property type="evidence" value="ECO:0007669"/>
    <property type="project" value="InterPro"/>
</dbReference>
<dbReference type="PIRSF" id="PIRSF036625">
    <property type="entry name" value="GAF_ANTAR"/>
    <property type="match status" value="1"/>
</dbReference>
<evidence type="ECO:0000256" key="3">
    <source>
        <dbReference type="SAM" id="MobiDB-lite"/>
    </source>
</evidence>
<proteinExistence type="predicted"/>
<accession>A0A919AEZ4</accession>
<evidence type="ECO:0000259" key="4">
    <source>
        <dbReference type="PROSITE" id="PS50921"/>
    </source>
</evidence>